<evidence type="ECO:0000259" key="1">
    <source>
        <dbReference type="Pfam" id="PF00535"/>
    </source>
</evidence>
<dbReference type="Gene3D" id="3.90.550.10">
    <property type="entry name" value="Spore Coat Polysaccharide Biosynthesis Protein SpsA, Chain A"/>
    <property type="match status" value="1"/>
</dbReference>
<dbReference type="SUPFAM" id="SSF53448">
    <property type="entry name" value="Nucleotide-diphospho-sugar transferases"/>
    <property type="match status" value="1"/>
</dbReference>
<sequence length="293" mass="33241">MFSIIIPSYNRQAEISALLQHLARQTVKNFEVIIVDDCSTHAVVIHQKYAFPVRVIRNQVNQGAAASRNIGVANAQFEWLLFLDDDDCFDVAKCAHLAQAISQNKQVNFIYHPAKCIMVNEGFSYLTKPAKPENLTLDNMLLANKVGGMPMMAIKKDFFIQLGGLAPDLKSLEDYEFVLKLVTNQHLKALLLEQPMTICTFHTKRASVSTNMQNTVVALQAIRQKYVKTADQAAHFELNALYILSYPYIMNLSRQAAKNYFAMFKRSHHFKHLLIAVVTFISPKLAINMKRFS</sequence>
<dbReference type="RefSeq" id="WP_064083230.1">
    <property type="nucleotide sequence ID" value="NZ_CP011218.1"/>
</dbReference>
<evidence type="ECO:0000313" key="3">
    <source>
        <dbReference type="Proteomes" id="UP000060132"/>
    </source>
</evidence>
<dbReference type="GO" id="GO:0016758">
    <property type="term" value="F:hexosyltransferase activity"/>
    <property type="evidence" value="ECO:0007669"/>
    <property type="project" value="UniProtKB-ARBA"/>
</dbReference>
<dbReference type="Proteomes" id="UP000060132">
    <property type="component" value="Chromosome"/>
</dbReference>
<dbReference type="InterPro" id="IPR001173">
    <property type="entry name" value="Glyco_trans_2-like"/>
</dbReference>
<feature type="domain" description="Glycosyltransferase 2-like" evidence="1">
    <location>
        <begin position="3"/>
        <end position="153"/>
    </location>
</feature>
<evidence type="ECO:0000313" key="2">
    <source>
        <dbReference type="EMBL" id="AKO33053.1"/>
    </source>
</evidence>
<dbReference type="Pfam" id="PF00535">
    <property type="entry name" value="Glycos_transf_2"/>
    <property type="match status" value="1"/>
</dbReference>
<accession>A0AAC8UDH9</accession>
<gene>
    <name evidence="2" type="ORF">RZ57_03485</name>
</gene>
<proteinExistence type="predicted"/>
<dbReference type="EMBL" id="CP011219">
    <property type="protein sequence ID" value="AKO33053.1"/>
    <property type="molecule type" value="Genomic_DNA"/>
</dbReference>
<dbReference type="PANTHER" id="PTHR22916">
    <property type="entry name" value="GLYCOSYLTRANSFERASE"/>
    <property type="match status" value="1"/>
</dbReference>
<organism evidence="2 3">
    <name type="scientific">Haemophilus ducreyi</name>
    <dbReference type="NCBI Taxonomy" id="730"/>
    <lineage>
        <taxon>Bacteria</taxon>
        <taxon>Pseudomonadati</taxon>
        <taxon>Pseudomonadota</taxon>
        <taxon>Gammaproteobacteria</taxon>
        <taxon>Pasteurellales</taxon>
        <taxon>Pasteurellaceae</taxon>
        <taxon>Haemophilus</taxon>
    </lineage>
</organism>
<reference evidence="2 3" key="1">
    <citation type="journal article" date="2015" name="PLoS Negl. Trop. Dis.">
        <title>Haemophilus ducreyi Cutaneous Ulcer Strains Are Nearly Identical to Class I Genital Ulcer Strains.</title>
        <authorList>
            <person name="Gangaiah D."/>
            <person name="Webb K.M."/>
            <person name="Humphreys T.L."/>
            <person name="Fortney K.R."/>
            <person name="Toh E."/>
            <person name="Tai A."/>
            <person name="Katz S.S."/>
            <person name="Pillay A."/>
            <person name="Chen C.Y."/>
            <person name="Roberts S.A."/>
            <person name="Munson R.S.Jr."/>
            <person name="Spinola S.M."/>
        </authorList>
    </citation>
    <scope>NUCLEOTIDE SEQUENCE [LARGE SCALE GENOMIC DNA]</scope>
    <source>
        <strain evidence="3">CLU2</strain>
    </source>
</reference>
<dbReference type="CDD" id="cd00761">
    <property type="entry name" value="Glyco_tranf_GTA_type"/>
    <property type="match status" value="1"/>
</dbReference>
<dbReference type="AlphaFoldDB" id="A0AAC8UDH9"/>
<protein>
    <submittedName>
        <fullName evidence="2">Glycosyltransferase</fullName>
    </submittedName>
</protein>
<dbReference type="InterPro" id="IPR029044">
    <property type="entry name" value="Nucleotide-diphossugar_trans"/>
</dbReference>
<name>A0AAC8UDH9_HAEDC</name>
<dbReference type="PANTHER" id="PTHR22916:SF3">
    <property type="entry name" value="UDP-GLCNAC:BETAGAL BETA-1,3-N-ACETYLGLUCOSAMINYLTRANSFERASE-LIKE PROTEIN 1"/>
    <property type="match status" value="1"/>
</dbReference>